<dbReference type="EMBL" id="CAXDID020000221">
    <property type="protein sequence ID" value="CAL6058412.1"/>
    <property type="molecule type" value="Genomic_DNA"/>
</dbReference>
<reference evidence="2 3" key="2">
    <citation type="submission" date="2024-07" db="EMBL/GenBank/DDBJ databases">
        <authorList>
            <person name="Akdeniz Z."/>
        </authorList>
    </citation>
    <scope>NUCLEOTIDE SEQUENCE [LARGE SCALE GENOMIC DNA]</scope>
</reference>
<comment type="caution">
    <text evidence="1">The sequence shown here is derived from an EMBL/GenBank/DDBJ whole genome shotgun (WGS) entry which is preliminary data.</text>
</comment>
<dbReference type="EMBL" id="CATOUU010000184">
    <property type="protein sequence ID" value="CAI9919715.1"/>
    <property type="molecule type" value="Genomic_DNA"/>
</dbReference>
<dbReference type="Proteomes" id="UP001642409">
    <property type="component" value="Unassembled WGS sequence"/>
</dbReference>
<proteinExistence type="predicted"/>
<evidence type="ECO:0000313" key="2">
    <source>
        <dbReference type="EMBL" id="CAL6058412.1"/>
    </source>
</evidence>
<name>A0AA86NHC8_9EUKA</name>
<gene>
    <name evidence="2" type="ORF">HINF_LOCUS48256</name>
    <name evidence="1" type="ORF">HINF_LOCUS7360</name>
</gene>
<evidence type="ECO:0000313" key="1">
    <source>
        <dbReference type="EMBL" id="CAI9919715.1"/>
    </source>
</evidence>
<organism evidence="1">
    <name type="scientific">Hexamita inflata</name>
    <dbReference type="NCBI Taxonomy" id="28002"/>
    <lineage>
        <taxon>Eukaryota</taxon>
        <taxon>Metamonada</taxon>
        <taxon>Diplomonadida</taxon>
        <taxon>Hexamitidae</taxon>
        <taxon>Hexamitinae</taxon>
        <taxon>Hexamita</taxon>
    </lineage>
</organism>
<accession>A0AA86NHC8</accession>
<protein>
    <submittedName>
        <fullName evidence="1">Uncharacterized protein</fullName>
    </submittedName>
</protein>
<keyword evidence="3" id="KW-1185">Reference proteome</keyword>
<sequence length="1388" mass="159881">MNISNIEHLLDFIITSILPLQTQARIYCKQSLKYIANIMTKLQIQFQEQQNCILVNPTLQQANVEFNIIILCFDTSAQTIVSILPDKKHLLDLEQYFKQPEDYALFAFSEASDEKITNNMEFIMEKSRLIKQLNQGDKAQFNEFLAEFKQTFYCPSQSNKYKVLINKLFNGNRELPSSLACQQFVACPPQVLVDNFGEFSKIAKIIQSISNEQLSAELNDLINAKQLKRAIESVFNFIIFQDQQLCRPISLLFPSLLLPHFYKAVTSLKEPVQKLPRELQLSTFQAAVQSFVPEYFVTEYLMSKMQSFCVNKVLWAKICTYLLFNYQPAQIHQLIQVLRICVENVNSEYVTFFLQNNKTLVYELYQFDTVLRPHPELLFFTEQKVPVSFQDSFQDVFETFVIDDFKNLLKEYKKLIKSINEDKNLNKLVNDDNYEIITSSNQFVNIMNVFHQFFMQNVLSFELAELLKNENTFVQERFRKQLSPKFTVQETTHCSGLAHQLVVLKNNISLNIFVKVCALLIAEFYETDHEDKLLQGINKLRNEEMAIIQEQNLDQNELVNKSIVTDKLSLCLQQLICQLIENNNFNTVCQYIQQNYKANAEQILSNLHLRLQNAHQLLPKLEKHVLQIYNKSGQKERIDSLLLGLPLYIFANDQYNIANKPLQNKLQQYHVGFLCFLMDICPKAKIHEDALISDADIEMLQKTKRNDKHIIDNVKQSIKSNIYTVEQMGYFLGTIVANSDINVAPNYINIDTKKDLNFKSLYDDLSSMISKNKRQILKFLLNPSSMSTYSVKEQLMGKSIQPLIDVFSQSHTQVKDILCGLALHLLLLDESSMFFEMVLDYQQMKDFQVAGISSSIGGAYHYDCLIKDTVTGNTITFSVRKLTVAQFRFFILLYCGIILISSLVFNNYKSHSEYCGIISPYGTLMQDRYTYLISQISNSLNVISNVKGFSERGAVGYCNTVLFSFLCANYSKSNKVEPEQLEADIALVDHDLLLSEYCRVFTLMQETKQELEPVGTQTVATQDNITKIDLSSDMLNLSTKISQKLSASEKLKRQYVRQQKMLQELNTGIKYLYKAPVKETLTVGSQLVKFAQKDPQMADFIRIYGKSLNSLSHLIKLTINLKNLIFQMYDNQLYSYEIIQTTLDPAIIKEFVETYNITRHELLSIQNMCNEQEFPEITDQISIGQLVFIGQDSRDGQSRLSLLDEIIISFVKIVNKIKVENAPRQEIEAAINNLCYHFSPGFANQLEHDLDIEGLVSYIRQHLCNSHELYYESKTLKTKICSIEGAETYQQFLTKNALFLEANPDFKSNEDEFDSFFILDRENIKQQIQEVMEGDNSVVEQIAKGQMGQFYEGTIDQVMSGVYALDAVSGCGEACFKSIIALWSAIKE</sequence>
<reference evidence="1" key="1">
    <citation type="submission" date="2023-06" db="EMBL/GenBank/DDBJ databases">
        <authorList>
            <person name="Kurt Z."/>
        </authorList>
    </citation>
    <scope>NUCLEOTIDE SEQUENCE</scope>
</reference>
<evidence type="ECO:0000313" key="3">
    <source>
        <dbReference type="Proteomes" id="UP001642409"/>
    </source>
</evidence>